<protein>
    <submittedName>
        <fullName evidence="3">PPUP8066</fullName>
    </submittedName>
</protein>
<name>A0A0S7EP20_9TELE</name>
<proteinExistence type="predicted"/>
<gene>
    <name evidence="3" type="primary">PPUP8066</name>
</gene>
<evidence type="ECO:0000256" key="1">
    <source>
        <dbReference type="SAM" id="Phobius"/>
    </source>
</evidence>
<keyword evidence="1" id="KW-1133">Transmembrane helix</keyword>
<organism evidence="3">
    <name type="scientific">Poeciliopsis prolifica</name>
    <name type="common">blackstripe livebearer</name>
    <dbReference type="NCBI Taxonomy" id="188132"/>
    <lineage>
        <taxon>Eukaryota</taxon>
        <taxon>Metazoa</taxon>
        <taxon>Chordata</taxon>
        <taxon>Craniata</taxon>
        <taxon>Vertebrata</taxon>
        <taxon>Euteleostomi</taxon>
        <taxon>Actinopterygii</taxon>
        <taxon>Neopterygii</taxon>
        <taxon>Teleostei</taxon>
        <taxon>Neoteleostei</taxon>
        <taxon>Acanthomorphata</taxon>
        <taxon>Ovalentaria</taxon>
        <taxon>Atherinomorphae</taxon>
        <taxon>Cyprinodontiformes</taxon>
        <taxon>Poeciliidae</taxon>
        <taxon>Poeciliinae</taxon>
        <taxon>Poeciliopsis</taxon>
    </lineage>
</organism>
<evidence type="ECO:0000313" key="3">
    <source>
        <dbReference type="EMBL" id="JAO06124.1"/>
    </source>
</evidence>
<feature type="chain" id="PRO_5006634997" evidence="2">
    <location>
        <begin position="17"/>
        <end position="111"/>
    </location>
</feature>
<reference evidence="3" key="1">
    <citation type="submission" date="2014-12" db="EMBL/GenBank/DDBJ databases">
        <title>Parallel Evolution in Life History Adaptation Evident in the Tissue-Specific Poeciliopsis prolifica transcriptome.</title>
        <authorList>
            <person name="Jue N.K."/>
            <person name="Foley R.J."/>
            <person name="Obergfell C."/>
            <person name="Reznick D.N."/>
            <person name="O'Neill R.J."/>
            <person name="O'Neill M.J."/>
        </authorList>
    </citation>
    <scope>NUCLEOTIDE SEQUENCE</scope>
</reference>
<sequence>LCVCVCVWEVLVCVYGSLTSNTTWSGNDVFMRKLKLNFSLWRKMTDSNLRNKSNHGLYFETFNVSALERIFSDDNITKCGNFTMGPQVVGTGIFLAVFILVAIVGNIFGHP</sequence>
<evidence type="ECO:0000256" key="2">
    <source>
        <dbReference type="SAM" id="SignalP"/>
    </source>
</evidence>
<keyword evidence="1" id="KW-0812">Transmembrane</keyword>
<feature type="transmembrane region" description="Helical" evidence="1">
    <location>
        <begin position="88"/>
        <end position="108"/>
    </location>
</feature>
<dbReference type="EMBL" id="GBYX01475552">
    <property type="protein sequence ID" value="JAO06124.1"/>
    <property type="molecule type" value="Transcribed_RNA"/>
</dbReference>
<accession>A0A0S7EP20</accession>
<keyword evidence="2" id="KW-0732">Signal</keyword>
<feature type="signal peptide" evidence="2">
    <location>
        <begin position="1"/>
        <end position="16"/>
    </location>
</feature>
<feature type="non-terminal residue" evidence="3">
    <location>
        <position position="1"/>
    </location>
</feature>
<feature type="non-terminal residue" evidence="3">
    <location>
        <position position="111"/>
    </location>
</feature>
<dbReference type="AlphaFoldDB" id="A0A0S7EP20"/>
<keyword evidence="1" id="KW-0472">Membrane</keyword>